<evidence type="ECO:0000313" key="2">
    <source>
        <dbReference type="Proteomes" id="UP000887578"/>
    </source>
</evidence>
<organism evidence="2 3">
    <name type="scientific">Panagrolaimus davidi</name>
    <dbReference type="NCBI Taxonomy" id="227884"/>
    <lineage>
        <taxon>Eukaryota</taxon>
        <taxon>Metazoa</taxon>
        <taxon>Ecdysozoa</taxon>
        <taxon>Nematoda</taxon>
        <taxon>Chromadorea</taxon>
        <taxon>Rhabditida</taxon>
        <taxon>Tylenchina</taxon>
        <taxon>Panagrolaimomorpha</taxon>
        <taxon>Panagrolaimoidea</taxon>
        <taxon>Panagrolaimidae</taxon>
        <taxon>Panagrolaimus</taxon>
    </lineage>
</organism>
<evidence type="ECO:0000259" key="1">
    <source>
        <dbReference type="Pfam" id="PF20478"/>
    </source>
</evidence>
<keyword evidence="2" id="KW-1185">Reference proteome</keyword>
<dbReference type="WBParaSite" id="PDA_v2.g10231.t1">
    <property type="protein sequence ID" value="PDA_v2.g10231.t1"/>
    <property type="gene ID" value="PDA_v2.g10231"/>
</dbReference>
<dbReference type="PANTHER" id="PTHR36981:SF1">
    <property type="entry name" value="P2X PURINORECEPTOR 7 INTRACELLULAR DOMAIN-CONTAINING PROTEIN"/>
    <property type="match status" value="1"/>
</dbReference>
<reference evidence="3" key="1">
    <citation type="submission" date="2022-11" db="UniProtKB">
        <authorList>
            <consortium name="WormBaseParasite"/>
        </authorList>
    </citation>
    <scope>IDENTIFICATION</scope>
</reference>
<dbReference type="PANTHER" id="PTHR36981">
    <property type="entry name" value="ZGC:195170"/>
    <property type="match status" value="1"/>
</dbReference>
<accession>A0A914P6A5</accession>
<sequence length="183" mass="20801">MDQRAFSRFPSTSAVSSTPGVTVCHLLDKIIPDRVQVSDFCTCTNCSIQNTARETICCREVWDSSCKYSENLKAKMGDLQCVTQVQEVIDIVDRSLQLDLFHENDVFLKRQLGLSVSTRVLASDPHRHRRFAAYTMLTFFLHGSTGMKQRVELPSCLVKFVRDRWPNSSGDYTGFSDAYNNNE</sequence>
<proteinExistence type="predicted"/>
<dbReference type="Proteomes" id="UP000887578">
    <property type="component" value="Unplaced"/>
</dbReference>
<dbReference type="Pfam" id="PF20478">
    <property type="entry name" value="P2RX7_C"/>
    <property type="match status" value="1"/>
</dbReference>
<evidence type="ECO:0000313" key="3">
    <source>
        <dbReference type="WBParaSite" id="PDA_v2.g10231.t1"/>
    </source>
</evidence>
<feature type="domain" description="P2X purinoreceptor 7 intracellular" evidence="1">
    <location>
        <begin position="126"/>
        <end position="175"/>
    </location>
</feature>
<dbReference type="AlphaFoldDB" id="A0A914P6A5"/>
<name>A0A914P6A5_9BILA</name>
<dbReference type="InterPro" id="IPR046815">
    <property type="entry name" value="P2RX7_C"/>
</dbReference>
<protein>
    <submittedName>
        <fullName evidence="3">P2X purinoreceptor 7 intracellular domain-containing protein</fullName>
    </submittedName>
</protein>